<dbReference type="Proteomes" id="UP001153069">
    <property type="component" value="Unassembled WGS sequence"/>
</dbReference>
<feature type="region of interest" description="Disordered" evidence="1">
    <location>
        <begin position="1"/>
        <end position="35"/>
    </location>
</feature>
<protein>
    <recommendedName>
        <fullName evidence="4">S-adenosyl-L-methionine-dependent methyltransferase</fullName>
    </recommendedName>
</protein>
<reference evidence="2" key="1">
    <citation type="submission" date="2020-06" db="EMBL/GenBank/DDBJ databases">
        <authorList>
            <consortium name="Plant Systems Biology data submission"/>
        </authorList>
    </citation>
    <scope>NUCLEOTIDE SEQUENCE</scope>
    <source>
        <strain evidence="2">D6</strain>
    </source>
</reference>
<proteinExistence type="predicted"/>
<evidence type="ECO:0008006" key="4">
    <source>
        <dbReference type="Google" id="ProtNLM"/>
    </source>
</evidence>
<dbReference type="OrthoDB" id="41285at2759"/>
<feature type="compositionally biased region" description="Low complexity" evidence="1">
    <location>
        <begin position="1"/>
        <end position="15"/>
    </location>
</feature>
<evidence type="ECO:0000256" key="1">
    <source>
        <dbReference type="SAM" id="MobiDB-lite"/>
    </source>
</evidence>
<accession>A0A9N8DAC0</accession>
<dbReference type="InterPro" id="IPR029063">
    <property type="entry name" value="SAM-dependent_MTases_sf"/>
</dbReference>
<dbReference type="AlphaFoldDB" id="A0A9N8DAC0"/>
<sequence length="460" mass="50973">MTRSCIFSSGFSSSSDETKSSLMEGLLTPPNSSSIDPSHYYRILRIDSIEANNEAFTPSTRLFETSEEKSSSNEVPDLAGKDIYQRAFYRLSPFSEVENFSNVVVEERVRFKPDPEKGETSIKPVGPRTLILRDGNVEEGQIGNEFFEINIKESLSEDATHGGAGRDSDIEGIIATVLYLAANPKCIEGDVLEVGCGLGLAGLLGCIGVGALEATVHGDAEEKEDAEESADNTEYEDILTIPKSTKMTDELLSLTLSDQDTQALTLAAANVHVARVPTSQVSVEEIPWRTRAFLSHNTSPKPYHTIIASDLNYNFPEAKELARCVARRLEALSDWEGIKGDSKSPPKFVHVCPDRRDVNFLQRFLAKGYAMDVKSGYLKLEKLIFKFQVLPESEPESKLDDLELEVQDLKEVIYQSLTAIHDPMYAQGTGDYFFPMENGQYDNAGAQTYMEPESDGTKKW</sequence>
<dbReference type="SUPFAM" id="SSF53335">
    <property type="entry name" value="S-adenosyl-L-methionine-dependent methyltransferases"/>
    <property type="match status" value="1"/>
</dbReference>
<organism evidence="2 3">
    <name type="scientific">Seminavis robusta</name>
    <dbReference type="NCBI Taxonomy" id="568900"/>
    <lineage>
        <taxon>Eukaryota</taxon>
        <taxon>Sar</taxon>
        <taxon>Stramenopiles</taxon>
        <taxon>Ochrophyta</taxon>
        <taxon>Bacillariophyta</taxon>
        <taxon>Bacillariophyceae</taxon>
        <taxon>Bacillariophycidae</taxon>
        <taxon>Naviculales</taxon>
        <taxon>Naviculaceae</taxon>
        <taxon>Seminavis</taxon>
    </lineage>
</organism>
<evidence type="ECO:0000313" key="3">
    <source>
        <dbReference type="Proteomes" id="UP001153069"/>
    </source>
</evidence>
<dbReference type="Gene3D" id="3.40.50.150">
    <property type="entry name" value="Vaccinia Virus protein VP39"/>
    <property type="match status" value="1"/>
</dbReference>
<gene>
    <name evidence="2" type="ORF">SEMRO_63_G035850.1</name>
</gene>
<comment type="caution">
    <text evidence="2">The sequence shown here is derived from an EMBL/GenBank/DDBJ whole genome shotgun (WGS) entry which is preliminary data.</text>
</comment>
<name>A0A9N8DAC0_9STRA</name>
<keyword evidence="3" id="KW-1185">Reference proteome</keyword>
<evidence type="ECO:0000313" key="2">
    <source>
        <dbReference type="EMBL" id="CAB9499532.1"/>
    </source>
</evidence>
<dbReference type="EMBL" id="CAICTM010000062">
    <property type="protein sequence ID" value="CAB9499532.1"/>
    <property type="molecule type" value="Genomic_DNA"/>
</dbReference>